<sequence>MKKDRFAKTLNNSSSFRLSTKTPRFPPRVPPQTLYRRYDSPLFLFYLTRRRAHARIPGAAGA</sequence>
<name>A0A8H5GI89_9AGAR</name>
<reference evidence="2 3" key="1">
    <citation type="journal article" date="2020" name="ISME J.">
        <title>Uncovering the hidden diversity of litter-decomposition mechanisms in mushroom-forming fungi.</title>
        <authorList>
            <person name="Floudas D."/>
            <person name="Bentzer J."/>
            <person name="Ahren D."/>
            <person name="Johansson T."/>
            <person name="Persson P."/>
            <person name="Tunlid A."/>
        </authorList>
    </citation>
    <scope>NUCLEOTIDE SEQUENCE [LARGE SCALE GENOMIC DNA]</scope>
    <source>
        <strain evidence="2 3">CBS 406.79</strain>
    </source>
</reference>
<feature type="compositionally biased region" description="Polar residues" evidence="1">
    <location>
        <begin position="9"/>
        <end position="22"/>
    </location>
</feature>
<feature type="region of interest" description="Disordered" evidence="1">
    <location>
        <begin position="1"/>
        <end position="31"/>
    </location>
</feature>
<dbReference type="AlphaFoldDB" id="A0A8H5GI89"/>
<evidence type="ECO:0000256" key="1">
    <source>
        <dbReference type="SAM" id="MobiDB-lite"/>
    </source>
</evidence>
<organism evidence="2 3">
    <name type="scientific">Collybiopsis confluens</name>
    <dbReference type="NCBI Taxonomy" id="2823264"/>
    <lineage>
        <taxon>Eukaryota</taxon>
        <taxon>Fungi</taxon>
        <taxon>Dikarya</taxon>
        <taxon>Basidiomycota</taxon>
        <taxon>Agaricomycotina</taxon>
        <taxon>Agaricomycetes</taxon>
        <taxon>Agaricomycetidae</taxon>
        <taxon>Agaricales</taxon>
        <taxon>Marasmiineae</taxon>
        <taxon>Omphalotaceae</taxon>
        <taxon>Collybiopsis</taxon>
    </lineage>
</organism>
<dbReference type="EMBL" id="JAACJN010000169">
    <property type="protein sequence ID" value="KAF5365488.1"/>
    <property type="molecule type" value="Genomic_DNA"/>
</dbReference>
<proteinExistence type="predicted"/>
<keyword evidence="3" id="KW-1185">Reference proteome</keyword>
<protein>
    <submittedName>
        <fullName evidence="2">Uncharacterized protein</fullName>
    </submittedName>
</protein>
<evidence type="ECO:0000313" key="2">
    <source>
        <dbReference type="EMBL" id="KAF5365488.1"/>
    </source>
</evidence>
<accession>A0A8H5GI89</accession>
<comment type="caution">
    <text evidence="2">The sequence shown here is derived from an EMBL/GenBank/DDBJ whole genome shotgun (WGS) entry which is preliminary data.</text>
</comment>
<dbReference type="Proteomes" id="UP000518752">
    <property type="component" value="Unassembled WGS sequence"/>
</dbReference>
<evidence type="ECO:0000313" key="3">
    <source>
        <dbReference type="Proteomes" id="UP000518752"/>
    </source>
</evidence>
<gene>
    <name evidence="2" type="ORF">D9757_012993</name>
</gene>